<dbReference type="PANTHER" id="PTHR23139">
    <property type="entry name" value="RNA-BINDING PROTEIN"/>
    <property type="match status" value="1"/>
</dbReference>
<dbReference type="Proteomes" id="UP000095085">
    <property type="component" value="Unassembled WGS sequence"/>
</dbReference>
<feature type="compositionally biased region" description="Basic and acidic residues" evidence="4">
    <location>
        <begin position="51"/>
        <end position="122"/>
    </location>
</feature>
<organism evidence="5 6">
    <name type="scientific">Hyphopichia burtonii NRRL Y-1933</name>
    <dbReference type="NCBI Taxonomy" id="984485"/>
    <lineage>
        <taxon>Eukaryota</taxon>
        <taxon>Fungi</taxon>
        <taxon>Dikarya</taxon>
        <taxon>Ascomycota</taxon>
        <taxon>Saccharomycotina</taxon>
        <taxon>Pichiomycetes</taxon>
        <taxon>Debaryomycetaceae</taxon>
        <taxon>Hyphopichia</taxon>
    </lineage>
</organism>
<dbReference type="OrthoDB" id="10266058at2759"/>
<gene>
    <name evidence="5" type="ORF">HYPBUDRAFT_153690</name>
</gene>
<feature type="compositionally biased region" description="Polar residues" evidence="4">
    <location>
        <begin position="19"/>
        <end position="36"/>
    </location>
</feature>
<dbReference type="CDD" id="cd12232">
    <property type="entry name" value="RRM3_U2AF65"/>
    <property type="match status" value="1"/>
</dbReference>
<dbReference type="Gene3D" id="3.30.70.330">
    <property type="match status" value="1"/>
</dbReference>
<dbReference type="GO" id="GO:0003723">
    <property type="term" value="F:RNA binding"/>
    <property type="evidence" value="ECO:0007669"/>
    <property type="project" value="UniProtKB-KW"/>
</dbReference>
<dbReference type="GO" id="GO:0008380">
    <property type="term" value="P:RNA splicing"/>
    <property type="evidence" value="ECO:0007669"/>
    <property type="project" value="UniProtKB-KW"/>
</dbReference>
<dbReference type="GeneID" id="30996223"/>
<dbReference type="SUPFAM" id="SSF54928">
    <property type="entry name" value="RNA-binding domain, RBD"/>
    <property type="match status" value="1"/>
</dbReference>
<feature type="compositionally biased region" description="Polar residues" evidence="4">
    <location>
        <begin position="125"/>
        <end position="139"/>
    </location>
</feature>
<evidence type="ECO:0000256" key="3">
    <source>
        <dbReference type="ARBA" id="ARBA00023187"/>
    </source>
</evidence>
<dbReference type="STRING" id="984485.A0A1E4RG45"/>
<dbReference type="InterPro" id="IPR012677">
    <property type="entry name" value="Nucleotide-bd_a/b_plait_sf"/>
</dbReference>
<evidence type="ECO:0008006" key="7">
    <source>
        <dbReference type="Google" id="ProtNLM"/>
    </source>
</evidence>
<keyword evidence="6" id="KW-1185">Reference proteome</keyword>
<name>A0A1E4RG45_9ASCO</name>
<protein>
    <recommendedName>
        <fullName evidence="7">RRM domain-containing protein</fullName>
    </recommendedName>
</protein>
<keyword evidence="1" id="KW-0507">mRNA processing</keyword>
<dbReference type="AlphaFoldDB" id="A0A1E4RG45"/>
<evidence type="ECO:0000256" key="1">
    <source>
        <dbReference type="ARBA" id="ARBA00022664"/>
    </source>
</evidence>
<reference evidence="6" key="1">
    <citation type="submission" date="2016-05" db="EMBL/GenBank/DDBJ databases">
        <title>Comparative genomics of biotechnologically important yeasts.</title>
        <authorList>
            <consortium name="DOE Joint Genome Institute"/>
            <person name="Riley R."/>
            <person name="Haridas S."/>
            <person name="Wolfe K.H."/>
            <person name="Lopes M.R."/>
            <person name="Hittinger C.T."/>
            <person name="Goker M."/>
            <person name="Salamov A."/>
            <person name="Wisecaver J."/>
            <person name="Long T.M."/>
            <person name="Aerts A.L."/>
            <person name="Barry K."/>
            <person name="Choi C."/>
            <person name="Clum A."/>
            <person name="Coughlan A.Y."/>
            <person name="Deshpande S."/>
            <person name="Douglass A.P."/>
            <person name="Hanson S.J."/>
            <person name="Klenk H.-P."/>
            <person name="Labutti K."/>
            <person name="Lapidus A."/>
            <person name="Lindquist E."/>
            <person name="Lipzen A."/>
            <person name="Meier-Kolthoff J.P."/>
            <person name="Ohm R.A."/>
            <person name="Otillar R.P."/>
            <person name="Pangilinan J."/>
            <person name="Peng Y."/>
            <person name="Rokas A."/>
            <person name="Rosa C.A."/>
            <person name="Scheuner C."/>
            <person name="Sibirny A.A."/>
            <person name="Slot J.C."/>
            <person name="Stielow J.B."/>
            <person name="Sun H."/>
            <person name="Kurtzman C.P."/>
            <person name="Blackwell M."/>
            <person name="Grigoriev I.V."/>
            <person name="Jeffries T.W."/>
        </authorList>
    </citation>
    <scope>NUCLEOTIDE SEQUENCE [LARGE SCALE GENOMIC DNA]</scope>
    <source>
        <strain evidence="6">NRRL Y-1933</strain>
    </source>
</reference>
<sequence>MSNRMPEDFSRSEDRREFTNNMKPAQPSSSGTYNRDNYQDERHRYSNQRVIARERPSGASNDRDFQDRRLESRRSGMDRYDKYQPRDSRGGERDRYGSRHQYDNYRPRNDTRGRGPPRERQGQQDYNRNDQGSQSSSQPYKRPENNGLPSGKPEYTTNINVTFHKDLDAGLSKEELISKYDKKLRSVIRYPTLEHIEVIGSKWGIKPKGFENVTAQRAKLSGLFPLPGYPRPVDFTKLEGVVRDRLSNENDILNDSSKIDPIDSRNASILIIRNINFSKIDYLKVVEFLNKFLNKVDCDETSMSNNIESKRMTTDDRNMIIEFKNNTCATIAYSLKGMELSSAEFAITEHKNEDEEQPEAYEDKIDETKFVLDIVRPGEYVVQCLSPYKEIKEDEVEDKVIDSPRKFTLILPDSTDESKLVDALREIAPIKGFQFLREIGSKDPLGIAFVEFYLDPQEYSRTIKGLPILDKLLAQVNELSIVTRAFYSCLTTNEKGEAQKTSIQDCPIDFHTLQGLVRNEFVTTHPKLRVIQLLNIVTAKDLVDDENFNFIKQDILQEVSKLGKIKSIKIPRPANDYTPGIVQFSQPGLGKIYLEFEEEEIALNAIMNLAGRSYNDRTLLCAFYDYDDFKNGLL</sequence>
<keyword evidence="3" id="KW-0508">mRNA splicing</keyword>
<dbReference type="RefSeq" id="XP_020075309.1">
    <property type="nucleotide sequence ID" value="XM_020221674.1"/>
</dbReference>
<keyword evidence="2" id="KW-0694">RNA-binding</keyword>
<dbReference type="GO" id="GO:0006397">
    <property type="term" value="P:mRNA processing"/>
    <property type="evidence" value="ECO:0007669"/>
    <property type="project" value="UniProtKB-KW"/>
</dbReference>
<dbReference type="InterPro" id="IPR035979">
    <property type="entry name" value="RBD_domain_sf"/>
</dbReference>
<proteinExistence type="predicted"/>
<feature type="compositionally biased region" description="Basic and acidic residues" evidence="4">
    <location>
        <begin position="1"/>
        <end position="18"/>
    </location>
</feature>
<dbReference type="EMBL" id="KV454543">
    <property type="protein sequence ID" value="ODV66242.1"/>
    <property type="molecule type" value="Genomic_DNA"/>
</dbReference>
<accession>A0A1E4RG45</accession>
<evidence type="ECO:0000313" key="5">
    <source>
        <dbReference type="EMBL" id="ODV66242.1"/>
    </source>
</evidence>
<evidence type="ECO:0000256" key="4">
    <source>
        <dbReference type="SAM" id="MobiDB-lite"/>
    </source>
</evidence>
<feature type="region of interest" description="Disordered" evidence="4">
    <location>
        <begin position="1"/>
        <end position="156"/>
    </location>
</feature>
<evidence type="ECO:0000313" key="6">
    <source>
        <dbReference type="Proteomes" id="UP000095085"/>
    </source>
</evidence>
<evidence type="ECO:0000256" key="2">
    <source>
        <dbReference type="ARBA" id="ARBA00022884"/>
    </source>
</evidence>